<keyword evidence="1" id="KW-1133">Transmembrane helix</keyword>
<sequence>MQTTTAPADPQLRLRAAVHRGRFRDPSVFGWTAQVLIAVQALVQVVLGFTPQTGAQVFSVTANVTEPVFLASAAAFLVWFHRCRVNAEALAPLGHRYTTGAAVGSWFVPVLMWWAPRRAVLDIWRSGGGTADTRLIDAWWTAWLAKTVGFLVYLAVDPGGDPNALWTVVVNTVAAGLAIAVIGRVGRSQRALLDAGPAPA</sequence>
<dbReference type="InterPro" id="IPR025565">
    <property type="entry name" value="DUF4328"/>
</dbReference>
<accession>A0ABW2FS57</accession>
<protein>
    <submittedName>
        <fullName evidence="3">DUF4328 domain-containing protein</fullName>
    </submittedName>
</protein>
<dbReference type="Pfam" id="PF14219">
    <property type="entry name" value="DUF4328"/>
    <property type="match status" value="1"/>
</dbReference>
<gene>
    <name evidence="3" type="ORF">ACFQMG_04045</name>
</gene>
<proteinExistence type="predicted"/>
<evidence type="ECO:0000313" key="4">
    <source>
        <dbReference type="Proteomes" id="UP001596435"/>
    </source>
</evidence>
<evidence type="ECO:0000256" key="1">
    <source>
        <dbReference type="SAM" id="Phobius"/>
    </source>
</evidence>
<evidence type="ECO:0000313" key="3">
    <source>
        <dbReference type="EMBL" id="MFC7178736.1"/>
    </source>
</evidence>
<comment type="caution">
    <text evidence="3">The sequence shown here is derived from an EMBL/GenBank/DDBJ whole genome shotgun (WGS) entry which is preliminary data.</text>
</comment>
<dbReference type="RefSeq" id="WP_345709224.1">
    <property type="nucleotide sequence ID" value="NZ_BAABKV010000001.1"/>
</dbReference>
<keyword evidence="1" id="KW-0812">Transmembrane</keyword>
<reference evidence="4" key="1">
    <citation type="journal article" date="2019" name="Int. J. Syst. Evol. Microbiol.">
        <title>The Global Catalogue of Microorganisms (GCM) 10K type strain sequencing project: providing services to taxonomists for standard genome sequencing and annotation.</title>
        <authorList>
            <consortium name="The Broad Institute Genomics Platform"/>
            <consortium name="The Broad Institute Genome Sequencing Center for Infectious Disease"/>
            <person name="Wu L."/>
            <person name="Ma J."/>
        </authorList>
    </citation>
    <scope>NUCLEOTIDE SEQUENCE [LARGE SCALE GENOMIC DNA]</scope>
    <source>
        <strain evidence="4">CGMCC 1.12859</strain>
    </source>
</reference>
<dbReference type="EMBL" id="JBHTAJ010000005">
    <property type="protein sequence ID" value="MFC7178736.1"/>
    <property type="molecule type" value="Genomic_DNA"/>
</dbReference>
<keyword evidence="4" id="KW-1185">Reference proteome</keyword>
<name>A0ABW2FS57_9ACTN</name>
<dbReference type="Proteomes" id="UP001596435">
    <property type="component" value="Unassembled WGS sequence"/>
</dbReference>
<feature type="transmembrane region" description="Helical" evidence="1">
    <location>
        <begin position="164"/>
        <end position="183"/>
    </location>
</feature>
<feature type="transmembrane region" description="Helical" evidence="1">
    <location>
        <begin position="97"/>
        <end position="115"/>
    </location>
</feature>
<keyword evidence="1" id="KW-0472">Membrane</keyword>
<feature type="transmembrane region" description="Helical" evidence="1">
    <location>
        <begin position="67"/>
        <end position="85"/>
    </location>
</feature>
<organism evidence="3 4">
    <name type="scientific">Kitasatospora paranensis</name>
    <dbReference type="NCBI Taxonomy" id="258053"/>
    <lineage>
        <taxon>Bacteria</taxon>
        <taxon>Bacillati</taxon>
        <taxon>Actinomycetota</taxon>
        <taxon>Actinomycetes</taxon>
        <taxon>Kitasatosporales</taxon>
        <taxon>Streptomycetaceae</taxon>
        <taxon>Kitasatospora</taxon>
    </lineage>
</organism>
<feature type="domain" description="DUF4328" evidence="2">
    <location>
        <begin position="57"/>
        <end position="181"/>
    </location>
</feature>
<evidence type="ECO:0000259" key="2">
    <source>
        <dbReference type="Pfam" id="PF14219"/>
    </source>
</evidence>
<feature type="transmembrane region" description="Helical" evidence="1">
    <location>
        <begin position="28"/>
        <end position="47"/>
    </location>
</feature>